<dbReference type="AlphaFoldDB" id="F3KI85"/>
<comment type="caution">
    <text evidence="1">The sequence shown here is derived from an EMBL/GenBank/DDBJ whole genome shotgun (WGS) entry which is preliminary data.</text>
</comment>
<gene>
    <name evidence="1" type="ORF">Nlim_0179</name>
</gene>
<reference evidence="1" key="1">
    <citation type="journal article" date="2011" name="PLoS ONE">
        <title>Genome of a low-salinity ammonia-oxidizing archaeon determined by single-cell and metagenomic analysis.</title>
        <authorList>
            <person name="Blainey P.C."/>
            <person name="Mosier A.C."/>
            <person name="Potanina A."/>
            <person name="Francis C.A."/>
            <person name="Quake S.R."/>
        </authorList>
    </citation>
    <scope>NUCLEOTIDE SEQUENCE [LARGE SCALE GENOMIC DNA]</scope>
    <source>
        <strain evidence="1">SFB1</strain>
    </source>
</reference>
<organism evidence="1">
    <name type="scientific">Candidatus Nitrosarchaeum limnium SFB1</name>
    <dbReference type="NCBI Taxonomy" id="886738"/>
    <lineage>
        <taxon>Archaea</taxon>
        <taxon>Nitrososphaerota</taxon>
        <taxon>Nitrososphaeria</taxon>
        <taxon>Nitrosopumilales</taxon>
        <taxon>Nitrosopumilaceae</taxon>
        <taxon>Nitrosarchaeum</taxon>
    </lineage>
</organism>
<accession>F3KI85</accession>
<protein>
    <submittedName>
        <fullName evidence="1">Uncharacterized protein</fullName>
    </submittedName>
</protein>
<dbReference type="EMBL" id="AEGP01000018">
    <property type="protein sequence ID" value="EGG42870.1"/>
    <property type="molecule type" value="Genomic_DNA"/>
</dbReference>
<evidence type="ECO:0000313" key="1">
    <source>
        <dbReference type="EMBL" id="EGG42870.1"/>
    </source>
</evidence>
<dbReference type="Proteomes" id="UP000004348">
    <property type="component" value="Chromosome"/>
</dbReference>
<name>F3KI85_9ARCH</name>
<proteinExistence type="predicted"/>
<sequence>MYRCFYTWNFKSYLKNLEPAEMKLMMNMLKVAIHQEREFTSDESKNFNDLFVKIIENKIIGNTKKYNFDILFKLIT</sequence>
<dbReference type="HOGENOM" id="CLU_2645697_0_0_2"/>